<reference evidence="2" key="1">
    <citation type="submission" date="2018-06" db="EMBL/GenBank/DDBJ databases">
        <authorList>
            <person name="Zhirakovskaya E."/>
        </authorList>
    </citation>
    <scope>NUCLEOTIDE SEQUENCE</scope>
</reference>
<dbReference type="EMBL" id="UOEV01000001">
    <property type="protein sequence ID" value="VAW31747.1"/>
    <property type="molecule type" value="Genomic_DNA"/>
</dbReference>
<feature type="transmembrane region" description="Helical" evidence="1">
    <location>
        <begin position="32"/>
        <end position="50"/>
    </location>
</feature>
<evidence type="ECO:0000313" key="2">
    <source>
        <dbReference type="EMBL" id="VAW31747.1"/>
    </source>
</evidence>
<keyword evidence="1" id="KW-0812">Transmembrane</keyword>
<accession>A0A3B0V1N7</accession>
<proteinExistence type="predicted"/>
<name>A0A3B0V1N7_9ZZZZ</name>
<gene>
    <name evidence="2" type="ORF">MNBD_CPR01-266</name>
</gene>
<feature type="transmembrane region" description="Helical" evidence="1">
    <location>
        <begin position="6"/>
        <end position="25"/>
    </location>
</feature>
<dbReference type="AlphaFoldDB" id="A0A3B0V1N7"/>
<keyword evidence="1" id="KW-0472">Membrane</keyword>
<sequence length="58" mass="6042">MNQKTFIWGGLFIGSTVGGMLPNLWGSNMLSMSSVILTAVGGVLGIWIGLKLFSGLGL</sequence>
<organism evidence="2">
    <name type="scientific">hydrothermal vent metagenome</name>
    <dbReference type="NCBI Taxonomy" id="652676"/>
    <lineage>
        <taxon>unclassified sequences</taxon>
        <taxon>metagenomes</taxon>
        <taxon>ecological metagenomes</taxon>
    </lineage>
</organism>
<evidence type="ECO:0000256" key="1">
    <source>
        <dbReference type="SAM" id="Phobius"/>
    </source>
</evidence>
<protein>
    <submittedName>
        <fullName evidence="2">Uncharacterized protein</fullName>
    </submittedName>
</protein>
<keyword evidence="1" id="KW-1133">Transmembrane helix</keyword>